<protein>
    <submittedName>
        <fullName evidence="3">Uncharacterized protein</fullName>
    </submittedName>
</protein>
<gene>
    <name evidence="3" type="ORF">ACFFN0_07065</name>
</gene>
<keyword evidence="4" id="KW-1185">Reference proteome</keyword>
<evidence type="ECO:0000313" key="3">
    <source>
        <dbReference type="EMBL" id="MFB9731797.1"/>
    </source>
</evidence>
<proteinExistence type="predicted"/>
<dbReference type="EMBL" id="JBHMAX010000014">
    <property type="protein sequence ID" value="MFB9731797.1"/>
    <property type="molecule type" value="Genomic_DNA"/>
</dbReference>
<evidence type="ECO:0000256" key="2">
    <source>
        <dbReference type="SAM" id="Phobius"/>
    </source>
</evidence>
<feature type="transmembrane region" description="Helical" evidence="2">
    <location>
        <begin position="423"/>
        <end position="445"/>
    </location>
</feature>
<feature type="non-terminal residue" evidence="3">
    <location>
        <position position="1"/>
    </location>
</feature>
<feature type="transmembrane region" description="Helical" evidence="2">
    <location>
        <begin position="381"/>
        <end position="402"/>
    </location>
</feature>
<feature type="transmembrane region" description="Helical" evidence="2">
    <location>
        <begin position="177"/>
        <end position="196"/>
    </location>
</feature>
<sequence>GGRAVPETGPVSDELAEISGEEERRPWASWPLALAVLVTTAATVWGWRQHLGDLRPGGPGLVGDELGPAATGPSGLWRSALDGWRGGGLGHDHPPEPWLLPWTAPTLLVDAVAGPGGAPNAAGVALGWLLLAAAPVALVTAYLALRRVTHRRWLRAALALGWAGATPLVSATQDGRVGPVVVHLVAPLLVAGYVVAATRGGGTRRTAAVFATVLGVALTAQWVPLVLVPATVAGVLVLLLGSWGTRWRGAVLAALPWALLLPWLPALLADPVRLLGGAGATVAAPALPAGAPAWQTALLVPGAALDPSDLSAAPLWAALVTWTAALAATLLPGRSGRRAGVLVVGALLGLLLALLAPRAGLGVLPAGHAEAGLTVTAWNGSMLSVSGASLLLATALLVDRSWRAEGRRRREPWRAAVRRPRAVVAGLTAAVVVLAALVPLAVAVWRPPADGLLAAPPALPPVAAAQADGPSAPRTLVLTPVGENEVVVDLVGREIEPARVLRDRTTELAVGVRPAGPVEEVARTVVSDGGAGAVAGLLELAAGYVLVAAEEDHPLVGRVDALPGLTRVGGPQGQVLWRMSDNEAARVRVLDADGGLVSRVPSQGPHGVAAGRVEDLPDGATLHVAEGTGWSQVARVAVDGEDVAVGADGEVALPEGTHDLEVRLARPSLPWHLVALVLTLVTAFLALPFGRPEPDTTEEEEP</sequence>
<accession>A0ABV5V1X5</accession>
<reference evidence="3 4" key="1">
    <citation type="submission" date="2024-09" db="EMBL/GenBank/DDBJ databases">
        <authorList>
            <person name="Sun Q."/>
            <person name="Mori K."/>
        </authorList>
    </citation>
    <scope>NUCLEOTIDE SEQUENCE [LARGE SCALE GENOMIC DNA]</scope>
    <source>
        <strain evidence="3 4">JCM 12763</strain>
    </source>
</reference>
<feature type="region of interest" description="Disordered" evidence="1">
    <location>
        <begin position="1"/>
        <end position="22"/>
    </location>
</feature>
<keyword evidence="2" id="KW-0812">Transmembrane</keyword>
<dbReference type="Proteomes" id="UP001589613">
    <property type="component" value="Unassembled WGS sequence"/>
</dbReference>
<keyword evidence="2" id="KW-1133">Transmembrane helix</keyword>
<comment type="caution">
    <text evidence="3">The sequence shown here is derived from an EMBL/GenBank/DDBJ whole genome shotgun (WGS) entry which is preliminary data.</text>
</comment>
<keyword evidence="2" id="KW-0472">Membrane</keyword>
<evidence type="ECO:0000313" key="4">
    <source>
        <dbReference type="Proteomes" id="UP001589613"/>
    </source>
</evidence>
<organism evidence="3 4">
    <name type="scientific">Ornithinimicrobium kibberense</name>
    <dbReference type="NCBI Taxonomy" id="282060"/>
    <lineage>
        <taxon>Bacteria</taxon>
        <taxon>Bacillati</taxon>
        <taxon>Actinomycetota</taxon>
        <taxon>Actinomycetes</taxon>
        <taxon>Micrococcales</taxon>
        <taxon>Ornithinimicrobiaceae</taxon>
        <taxon>Ornithinimicrobium</taxon>
    </lineage>
</organism>
<feature type="transmembrane region" description="Helical" evidence="2">
    <location>
        <begin position="339"/>
        <end position="361"/>
    </location>
</feature>
<feature type="transmembrane region" description="Helical" evidence="2">
    <location>
        <begin position="247"/>
        <end position="267"/>
    </location>
</feature>
<evidence type="ECO:0000256" key="1">
    <source>
        <dbReference type="SAM" id="MobiDB-lite"/>
    </source>
</evidence>
<feature type="transmembrane region" description="Helical" evidence="2">
    <location>
        <begin position="125"/>
        <end position="145"/>
    </location>
</feature>
<feature type="transmembrane region" description="Helical" evidence="2">
    <location>
        <begin position="314"/>
        <end position="332"/>
    </location>
</feature>
<name>A0ABV5V1X5_9MICO</name>
<feature type="transmembrane region" description="Helical" evidence="2">
    <location>
        <begin position="208"/>
        <end position="241"/>
    </location>
</feature>